<dbReference type="EMBL" id="BMXA01000001">
    <property type="protein sequence ID" value="GHA01864.1"/>
    <property type="molecule type" value="Genomic_DNA"/>
</dbReference>
<dbReference type="Proteomes" id="UP000614811">
    <property type="component" value="Unassembled WGS sequence"/>
</dbReference>
<dbReference type="RefSeq" id="WP_189398778.1">
    <property type="nucleotide sequence ID" value="NZ_BMXA01000001.1"/>
</dbReference>
<dbReference type="PANTHER" id="PTHR37483">
    <property type="entry name" value="UPF0125 PROTEIN RATB"/>
    <property type="match status" value="1"/>
</dbReference>
<evidence type="ECO:0000256" key="2">
    <source>
        <dbReference type="HAMAP-Rule" id="MF_00460"/>
    </source>
</evidence>
<proteinExistence type="inferred from homology"/>
<comment type="similarity">
    <text evidence="1 2">Belongs to the UPF0125 (RnfH) family.</text>
</comment>
<reference evidence="3" key="2">
    <citation type="submission" date="2020-09" db="EMBL/GenBank/DDBJ databases">
        <authorList>
            <person name="Sun Q."/>
            <person name="Kim S."/>
        </authorList>
    </citation>
    <scope>NUCLEOTIDE SEQUENCE</scope>
    <source>
        <strain evidence="3">KCTC 12711</strain>
    </source>
</reference>
<name>A0A918RK15_9GAMM</name>
<evidence type="ECO:0000256" key="1">
    <source>
        <dbReference type="ARBA" id="ARBA00010645"/>
    </source>
</evidence>
<reference evidence="3" key="1">
    <citation type="journal article" date="2014" name="Int. J. Syst. Evol. Microbiol.">
        <title>Complete genome sequence of Corynebacterium casei LMG S-19264T (=DSM 44701T), isolated from a smear-ripened cheese.</title>
        <authorList>
            <consortium name="US DOE Joint Genome Institute (JGI-PGF)"/>
            <person name="Walter F."/>
            <person name="Albersmeier A."/>
            <person name="Kalinowski J."/>
            <person name="Ruckert C."/>
        </authorList>
    </citation>
    <scope>NUCLEOTIDE SEQUENCE</scope>
    <source>
        <strain evidence="3">KCTC 12711</strain>
    </source>
</reference>
<dbReference type="InterPro" id="IPR005346">
    <property type="entry name" value="RnfH"/>
</dbReference>
<evidence type="ECO:0000313" key="3">
    <source>
        <dbReference type="EMBL" id="GHA01864.1"/>
    </source>
</evidence>
<dbReference type="Pfam" id="PF03658">
    <property type="entry name" value="Ub-RnfH"/>
    <property type="match status" value="1"/>
</dbReference>
<dbReference type="Gene3D" id="3.10.20.280">
    <property type="entry name" value="RnfH-like"/>
    <property type="match status" value="1"/>
</dbReference>
<organism evidence="3 4">
    <name type="scientific">Arenicella chitinivorans</name>
    <dbReference type="NCBI Taxonomy" id="1329800"/>
    <lineage>
        <taxon>Bacteria</taxon>
        <taxon>Pseudomonadati</taxon>
        <taxon>Pseudomonadota</taxon>
        <taxon>Gammaproteobacteria</taxon>
        <taxon>Arenicellales</taxon>
        <taxon>Arenicellaceae</taxon>
        <taxon>Arenicella</taxon>
    </lineage>
</organism>
<keyword evidence="4" id="KW-1185">Reference proteome</keyword>
<dbReference type="PANTHER" id="PTHR37483:SF1">
    <property type="entry name" value="UPF0125 PROTEIN RATB"/>
    <property type="match status" value="1"/>
</dbReference>
<evidence type="ECO:0000313" key="4">
    <source>
        <dbReference type="Proteomes" id="UP000614811"/>
    </source>
</evidence>
<accession>A0A918RK15</accession>
<protein>
    <recommendedName>
        <fullName evidence="2">UPF0125 protein GCM10008090_08840</fullName>
    </recommendedName>
</protein>
<dbReference type="HAMAP" id="MF_00460">
    <property type="entry name" value="UPF0125_RnfH"/>
    <property type="match status" value="1"/>
</dbReference>
<dbReference type="AlphaFoldDB" id="A0A918RK15"/>
<sequence length="101" mass="11450">MHKIDVSIVYATREQQWLFETTVPRGTSALELYEMSGFADQIPGLKNTNCEELDLGVFADKVENDYLLESGDRVEIYRPLLADPKEVRRQLALVGKTMGKS</sequence>
<dbReference type="InterPro" id="IPR016155">
    <property type="entry name" value="Mopterin_synth/thiamin_S_b"/>
</dbReference>
<comment type="caution">
    <text evidence="3">The sequence shown here is derived from an EMBL/GenBank/DDBJ whole genome shotgun (WGS) entry which is preliminary data.</text>
</comment>
<dbReference type="InterPro" id="IPR037021">
    <property type="entry name" value="RnfH_sf"/>
</dbReference>
<dbReference type="SUPFAM" id="SSF54285">
    <property type="entry name" value="MoaD/ThiS"/>
    <property type="match status" value="1"/>
</dbReference>
<gene>
    <name evidence="3" type="ORF">GCM10008090_08840</name>
</gene>